<dbReference type="PANTHER" id="PTHR31024">
    <property type="entry name" value="C-TYPE LECTIN"/>
    <property type="match status" value="1"/>
</dbReference>
<dbReference type="SUPFAM" id="SSF53300">
    <property type="entry name" value="vWA-like"/>
    <property type="match status" value="2"/>
</dbReference>
<evidence type="ECO:0000313" key="3">
    <source>
        <dbReference type="Proteomes" id="UP000887540"/>
    </source>
</evidence>
<evidence type="ECO:0000313" key="4">
    <source>
        <dbReference type="WBParaSite" id="ACRNAN_scaffold7648.g18516.t1"/>
    </source>
</evidence>
<dbReference type="Gene3D" id="3.10.100.10">
    <property type="entry name" value="Mannose-Binding Protein A, subunit A"/>
    <property type="match status" value="1"/>
</dbReference>
<feature type="chain" id="PRO_5037689531" evidence="1">
    <location>
        <begin position="20"/>
        <end position="628"/>
    </location>
</feature>
<name>A0A914EF69_9BILA</name>
<dbReference type="Gene3D" id="3.40.50.410">
    <property type="entry name" value="von Willebrand factor, type A domain"/>
    <property type="match status" value="2"/>
</dbReference>
<sequence length="628" mass="68603">MKLLFLLSSLLFSLPQSYGRGLGNHGLAACQNVTLRPIKQYCAIDLTISLDMSIAMQQPNYISSLGYFAYGSLLTRFPISANYTRVAFQSFGSGGIYDSIWYSNYENLCTDINQQIQNSIGTGMNYANISNVLKYYYNTMVNSGRGPPYPQTYLLYTAISDPNDINAAIPIANQIKAANVTINIVGLGQNSSSPLANLATNYIGLPFIGGPYDASINWATLKSCTYDVTVPTTNVPPMSTPAIGPTYPPNSSYYGTPCAKNAPNAWLDIILVAEASVNMRAQDLNGLGGSFVSALATGPFTITNNATLQHSTRFALITYNSNPKLQWDFTVFGSLNQLLLNLTFIGDQFATTDPNANLFNALQLAQNFITSQISYRRPIIVVAAKSSNAQGGDPSTIANEMKGNDYQLVTINYNPNDLTNSQELSKIASPGMNFTDDNNITSNMNYALLEANCICPLGLSLHQYQKTDPKTGLITHYSDCFLPYPQVSLPEVAQLVCKNNEITDGRLAMQSTQDMLNFEQNIFGNSLTASGYTIGLNRLNNGIWSWFGPNGTYLPLQGFINWCDPSVAANPSSGNYAYLQIQGTCWVPVSATGVVIPSLCQYRSCDTDLFVQGCSWNKQVYTKHDTKN</sequence>
<dbReference type="InterPro" id="IPR016186">
    <property type="entry name" value="C-type_lectin-like/link_sf"/>
</dbReference>
<dbReference type="InterPro" id="IPR016187">
    <property type="entry name" value="CTDL_fold"/>
</dbReference>
<evidence type="ECO:0000259" key="2">
    <source>
        <dbReference type="PROSITE" id="PS50234"/>
    </source>
</evidence>
<organism evidence="3 4">
    <name type="scientific">Acrobeloides nanus</name>
    <dbReference type="NCBI Taxonomy" id="290746"/>
    <lineage>
        <taxon>Eukaryota</taxon>
        <taxon>Metazoa</taxon>
        <taxon>Ecdysozoa</taxon>
        <taxon>Nematoda</taxon>
        <taxon>Chromadorea</taxon>
        <taxon>Rhabditida</taxon>
        <taxon>Tylenchina</taxon>
        <taxon>Cephalobomorpha</taxon>
        <taxon>Cephaloboidea</taxon>
        <taxon>Cephalobidae</taxon>
        <taxon>Acrobeloides</taxon>
    </lineage>
</organism>
<dbReference type="Pfam" id="PF00092">
    <property type="entry name" value="VWA"/>
    <property type="match status" value="2"/>
</dbReference>
<accession>A0A914EF69</accession>
<dbReference type="Proteomes" id="UP000887540">
    <property type="component" value="Unplaced"/>
</dbReference>
<dbReference type="InterPro" id="IPR002035">
    <property type="entry name" value="VWF_A"/>
</dbReference>
<evidence type="ECO:0000256" key="1">
    <source>
        <dbReference type="SAM" id="SignalP"/>
    </source>
</evidence>
<dbReference type="SUPFAM" id="SSF56436">
    <property type="entry name" value="C-type lectin-like"/>
    <property type="match status" value="1"/>
</dbReference>
<keyword evidence="3" id="KW-1185">Reference proteome</keyword>
<dbReference type="PANTHER" id="PTHR31024:SF3">
    <property type="entry name" value="C-TYPE LECTIN-RELATED"/>
    <property type="match status" value="1"/>
</dbReference>
<protein>
    <submittedName>
        <fullName evidence="4">VWFA domain-containing protein</fullName>
    </submittedName>
</protein>
<dbReference type="AlphaFoldDB" id="A0A914EF69"/>
<dbReference type="InterPro" id="IPR036465">
    <property type="entry name" value="vWFA_dom_sf"/>
</dbReference>
<keyword evidence="1" id="KW-0732">Signal</keyword>
<feature type="domain" description="VWFA" evidence="2">
    <location>
        <begin position="45"/>
        <end position="200"/>
    </location>
</feature>
<feature type="signal peptide" evidence="1">
    <location>
        <begin position="1"/>
        <end position="19"/>
    </location>
</feature>
<proteinExistence type="predicted"/>
<dbReference type="PROSITE" id="PS50234">
    <property type="entry name" value="VWFA"/>
    <property type="match status" value="2"/>
</dbReference>
<feature type="domain" description="VWFA" evidence="2">
    <location>
        <begin position="268"/>
        <end position="457"/>
    </location>
</feature>
<dbReference type="WBParaSite" id="ACRNAN_scaffold7648.g18516.t1">
    <property type="protein sequence ID" value="ACRNAN_scaffold7648.g18516.t1"/>
    <property type="gene ID" value="ACRNAN_scaffold7648.g18516"/>
</dbReference>
<reference evidence="4" key="1">
    <citation type="submission" date="2022-11" db="UniProtKB">
        <authorList>
            <consortium name="WormBaseParasite"/>
        </authorList>
    </citation>
    <scope>IDENTIFICATION</scope>
</reference>
<dbReference type="SMART" id="SM00327">
    <property type="entry name" value="VWA"/>
    <property type="match status" value="2"/>
</dbReference>